<dbReference type="Proteomes" id="UP001107558">
    <property type="component" value="Chromosome 2"/>
</dbReference>
<dbReference type="OrthoDB" id="6287771at2759"/>
<dbReference type="PANTHER" id="PTHR31336">
    <property type="entry name" value="LIN37 HOMOLOG"/>
    <property type="match status" value="1"/>
</dbReference>
<dbReference type="EMBL" id="JADBJN010000002">
    <property type="protein sequence ID" value="KAG5678560.1"/>
    <property type="molecule type" value="Genomic_DNA"/>
</dbReference>
<dbReference type="InterPro" id="IPR028226">
    <property type="entry name" value="LIN37"/>
</dbReference>
<feature type="region of interest" description="Disordered" evidence="1">
    <location>
        <begin position="1"/>
        <end position="89"/>
    </location>
</feature>
<evidence type="ECO:0000313" key="3">
    <source>
        <dbReference type="Proteomes" id="UP001107558"/>
    </source>
</evidence>
<dbReference type="GO" id="GO:0031523">
    <property type="term" value="C:Myb complex"/>
    <property type="evidence" value="ECO:0007669"/>
    <property type="project" value="TreeGrafter"/>
</dbReference>
<dbReference type="Pfam" id="PF15306">
    <property type="entry name" value="LIN37"/>
    <property type="match status" value="1"/>
</dbReference>
<reference evidence="2" key="1">
    <citation type="submission" date="2021-03" db="EMBL/GenBank/DDBJ databases">
        <title>Chromosome level genome of the anhydrobiotic midge Polypedilum vanderplanki.</title>
        <authorList>
            <person name="Yoshida Y."/>
            <person name="Kikawada T."/>
            <person name="Gusev O."/>
        </authorList>
    </citation>
    <scope>NUCLEOTIDE SEQUENCE</scope>
    <source>
        <strain evidence="2">NIAS01</strain>
        <tissue evidence="2">Whole body or cell culture</tissue>
    </source>
</reference>
<accession>A0A9J6C9J7</accession>
<sequence length="238" mass="27842">MASKAKAIKQEPSESKLEARSALNKALEAAEAENERDQDLDDDYGDDADDKIDDRQDEEMPDEEENDDEDFTPTTTKQTKYTTKIQQPKPVQQASYIMKLFDRSVNLAKFDEETPLYPLCRAWMKNQPRATSIKSEKSSESSNVQTLEDGDVIEIPKVRIRSKTKPLLSRPDNKINKKDFDKKIDSEIWTKEKLFEYHKSRWQEERERHIENSRVFEEKHFAANFELLESLMKEDGDE</sequence>
<keyword evidence="3" id="KW-1185">Reference proteome</keyword>
<organism evidence="2 3">
    <name type="scientific">Polypedilum vanderplanki</name>
    <name type="common">Sleeping chironomid midge</name>
    <dbReference type="NCBI Taxonomy" id="319348"/>
    <lineage>
        <taxon>Eukaryota</taxon>
        <taxon>Metazoa</taxon>
        <taxon>Ecdysozoa</taxon>
        <taxon>Arthropoda</taxon>
        <taxon>Hexapoda</taxon>
        <taxon>Insecta</taxon>
        <taxon>Pterygota</taxon>
        <taxon>Neoptera</taxon>
        <taxon>Endopterygota</taxon>
        <taxon>Diptera</taxon>
        <taxon>Nematocera</taxon>
        <taxon>Chironomoidea</taxon>
        <taxon>Chironomidae</taxon>
        <taxon>Chironominae</taxon>
        <taxon>Polypedilum</taxon>
        <taxon>Polypedilum</taxon>
    </lineage>
</organism>
<evidence type="ECO:0000313" key="2">
    <source>
        <dbReference type="EMBL" id="KAG5678560.1"/>
    </source>
</evidence>
<proteinExistence type="predicted"/>
<comment type="caution">
    <text evidence="2">The sequence shown here is derived from an EMBL/GenBank/DDBJ whole genome shotgun (WGS) entry which is preliminary data.</text>
</comment>
<feature type="compositionally biased region" description="Basic and acidic residues" evidence="1">
    <location>
        <begin position="8"/>
        <end position="19"/>
    </location>
</feature>
<dbReference type="PANTHER" id="PTHR31336:SF3">
    <property type="entry name" value="PROTEIN LIN-37 HOMOLOG"/>
    <property type="match status" value="1"/>
</dbReference>
<name>A0A9J6C9J7_POLVA</name>
<dbReference type="AlphaFoldDB" id="A0A9J6C9J7"/>
<dbReference type="GO" id="GO:0017053">
    <property type="term" value="C:transcription repressor complex"/>
    <property type="evidence" value="ECO:0007669"/>
    <property type="project" value="InterPro"/>
</dbReference>
<dbReference type="GO" id="GO:0000122">
    <property type="term" value="P:negative regulation of transcription by RNA polymerase II"/>
    <property type="evidence" value="ECO:0007669"/>
    <property type="project" value="TreeGrafter"/>
</dbReference>
<feature type="compositionally biased region" description="Acidic residues" evidence="1">
    <location>
        <begin position="30"/>
        <end position="71"/>
    </location>
</feature>
<feature type="compositionally biased region" description="Low complexity" evidence="1">
    <location>
        <begin position="72"/>
        <end position="89"/>
    </location>
</feature>
<evidence type="ECO:0000256" key="1">
    <source>
        <dbReference type="SAM" id="MobiDB-lite"/>
    </source>
</evidence>
<protein>
    <submittedName>
        <fullName evidence="2">Uncharacterized protein</fullName>
    </submittedName>
</protein>
<gene>
    <name evidence="2" type="ORF">PVAND_008225</name>
</gene>